<keyword evidence="11" id="KW-0427">LDL</keyword>
<evidence type="ECO:0000256" key="16">
    <source>
        <dbReference type="ARBA" id="ARBA00023221"/>
    </source>
</evidence>
<protein>
    <recommendedName>
        <fullName evidence="20">Vitellogenin domain-containing protein</fullName>
    </recommendedName>
</protein>
<dbReference type="InterPro" id="IPR015816">
    <property type="entry name" value="Vitellinogen_b-sht_N"/>
</dbReference>
<dbReference type="OrthoDB" id="6484170at2759"/>
<evidence type="ECO:0000313" key="22">
    <source>
        <dbReference type="Proteomes" id="UP001152622"/>
    </source>
</evidence>
<comment type="caution">
    <text evidence="21">The sequence shown here is derived from an EMBL/GenBank/DDBJ whole genome shotgun (WGS) entry which is preliminary data.</text>
</comment>
<dbReference type="GO" id="GO:0008203">
    <property type="term" value="P:cholesterol metabolic process"/>
    <property type="evidence" value="ECO:0007669"/>
    <property type="project" value="UniProtKB-KW"/>
</dbReference>
<keyword evidence="12 19" id="KW-0732">Signal</keyword>
<dbReference type="GO" id="GO:0042632">
    <property type="term" value="P:cholesterol homeostasis"/>
    <property type="evidence" value="ECO:0007669"/>
    <property type="project" value="TreeGrafter"/>
</dbReference>
<keyword evidence="7" id="KW-0964">Secreted</keyword>
<evidence type="ECO:0000256" key="6">
    <source>
        <dbReference type="ARBA" id="ARBA00022513"/>
    </source>
</evidence>
<evidence type="ECO:0000256" key="19">
    <source>
        <dbReference type="SAM" id="SignalP"/>
    </source>
</evidence>
<dbReference type="InterPro" id="IPR052418">
    <property type="entry name" value="Apolipoprotein_B"/>
</dbReference>
<reference evidence="21" key="1">
    <citation type="journal article" date="2023" name="Science">
        <title>Genome structures resolve the early diversification of teleost fishes.</title>
        <authorList>
            <person name="Parey E."/>
            <person name="Louis A."/>
            <person name="Montfort J."/>
            <person name="Bouchez O."/>
            <person name="Roques C."/>
            <person name="Iampietro C."/>
            <person name="Lluch J."/>
            <person name="Castinel A."/>
            <person name="Donnadieu C."/>
            <person name="Desvignes T."/>
            <person name="Floi Bucao C."/>
            <person name="Jouanno E."/>
            <person name="Wen M."/>
            <person name="Mejri S."/>
            <person name="Dirks R."/>
            <person name="Jansen H."/>
            <person name="Henkel C."/>
            <person name="Chen W.J."/>
            <person name="Zahm M."/>
            <person name="Cabau C."/>
            <person name="Klopp C."/>
            <person name="Thompson A.W."/>
            <person name="Robinson-Rechavi M."/>
            <person name="Braasch I."/>
            <person name="Lecointre G."/>
            <person name="Bobe J."/>
            <person name="Postlethwait J.H."/>
            <person name="Berthelot C."/>
            <person name="Roest Crollius H."/>
            <person name="Guiguen Y."/>
        </authorList>
    </citation>
    <scope>NUCLEOTIDE SEQUENCE</scope>
    <source>
        <strain evidence="21">WJC10195</strain>
    </source>
</reference>
<dbReference type="PROSITE" id="PS51211">
    <property type="entry name" value="VITELLOGENIN"/>
    <property type="match status" value="1"/>
</dbReference>
<feature type="signal peptide" evidence="19">
    <location>
        <begin position="1"/>
        <end position="18"/>
    </location>
</feature>
<keyword evidence="8" id="KW-0153">Cholesterol metabolism</keyword>
<keyword evidence="17" id="KW-0850">VLDL</keyword>
<dbReference type="Proteomes" id="UP001152622">
    <property type="component" value="Chromosome 24"/>
</dbReference>
<evidence type="ECO:0000259" key="20">
    <source>
        <dbReference type="PROSITE" id="PS51211"/>
    </source>
</evidence>
<keyword evidence="15" id="KW-1207">Sterol metabolism</keyword>
<dbReference type="GO" id="GO:0034361">
    <property type="term" value="C:very-low-density lipoprotein particle"/>
    <property type="evidence" value="ECO:0007669"/>
    <property type="project" value="UniProtKB-KW"/>
</dbReference>
<organism evidence="21 22">
    <name type="scientific">Synaphobranchus kaupii</name>
    <name type="common">Kaup's arrowtooth eel</name>
    <dbReference type="NCBI Taxonomy" id="118154"/>
    <lineage>
        <taxon>Eukaryota</taxon>
        <taxon>Metazoa</taxon>
        <taxon>Chordata</taxon>
        <taxon>Craniata</taxon>
        <taxon>Vertebrata</taxon>
        <taxon>Euteleostomi</taxon>
        <taxon>Actinopterygii</taxon>
        <taxon>Neopterygii</taxon>
        <taxon>Teleostei</taxon>
        <taxon>Anguilliformes</taxon>
        <taxon>Synaphobranchidae</taxon>
        <taxon>Synaphobranchus</taxon>
    </lineage>
</organism>
<dbReference type="GO" id="GO:0005811">
    <property type="term" value="C:lipid droplet"/>
    <property type="evidence" value="ECO:0007669"/>
    <property type="project" value="UniProtKB-SubCell"/>
</dbReference>
<evidence type="ECO:0000256" key="2">
    <source>
        <dbReference type="ARBA" id="ARBA00004502"/>
    </source>
</evidence>
<dbReference type="GO" id="GO:0120020">
    <property type="term" value="F:cholesterol transfer activity"/>
    <property type="evidence" value="ECO:0007669"/>
    <property type="project" value="TreeGrafter"/>
</dbReference>
<dbReference type="GO" id="GO:0034359">
    <property type="term" value="C:mature chylomicron"/>
    <property type="evidence" value="ECO:0007669"/>
    <property type="project" value="TreeGrafter"/>
</dbReference>
<dbReference type="PANTHER" id="PTHR13769">
    <property type="entry name" value="APOLIPOPROTEIN B"/>
    <property type="match status" value="1"/>
</dbReference>
<comment type="caution">
    <text evidence="18">Lacks conserved residue(s) required for the propagation of feature annotation.</text>
</comment>
<keyword evidence="14" id="KW-0443">Lipid metabolism</keyword>
<dbReference type="PANTHER" id="PTHR13769:SF1">
    <property type="entry name" value="APOLIPOPROTEIN B-100"/>
    <property type="match status" value="1"/>
</dbReference>
<comment type="subcellular location">
    <subcellularLocation>
        <location evidence="1">Cytoplasm</location>
    </subcellularLocation>
    <subcellularLocation>
        <location evidence="2">Lipid droplet</location>
    </subcellularLocation>
    <subcellularLocation>
        <location evidence="3">Secreted</location>
    </subcellularLocation>
</comment>
<evidence type="ECO:0000256" key="4">
    <source>
        <dbReference type="ARBA" id="ARBA00022448"/>
    </source>
</evidence>
<keyword evidence="5" id="KW-0963">Cytoplasm</keyword>
<dbReference type="Gene3D" id="2.30.230.10">
    <property type="entry name" value="Lipovitellin, beta-sheet shell regions, chain A"/>
    <property type="match status" value="1"/>
</dbReference>
<sequence>MGHSKLCLVLLLSACALAQQANESGEEQTPACFLATRYKNFKKYEYHYVAEAQNGVSGTANLKNGPKITCKVELEVPQTCSFVLRTEGCVLSEVSVMDSEGLPVYGRAAGSDAFKAAMEKNPLKFMVEKTAEVNLFPEPDEPTNILNVKRGIISALMVPISEEDGNVNMPTVHGQCRTALTVNARRDIATDVTITRDLTACKNFSPMSDYVSPLALISRTNTPLSKLISSSQSCNYQFDNRRKHMTEATCMEKHIFLPFSNQDEYGITSHVKTDPEFAGIQQDQQQKL</sequence>
<proteinExistence type="predicted"/>
<dbReference type="FunFam" id="2.30.230.10:FF:000003">
    <property type="entry name" value="Apolipoprotein B"/>
    <property type="match status" value="1"/>
</dbReference>
<name>A0A9Q1E6G1_SYNKA</name>
<accession>A0A9Q1E6G1</accession>
<keyword evidence="13" id="KW-0445">Lipid transport</keyword>
<dbReference type="AlphaFoldDB" id="A0A9Q1E6G1"/>
<evidence type="ECO:0000256" key="14">
    <source>
        <dbReference type="ARBA" id="ARBA00023098"/>
    </source>
</evidence>
<dbReference type="GO" id="GO:0050750">
    <property type="term" value="F:low-density lipoprotein particle receptor binding"/>
    <property type="evidence" value="ECO:0007669"/>
    <property type="project" value="TreeGrafter"/>
</dbReference>
<keyword evidence="10" id="KW-0551">Lipid droplet</keyword>
<evidence type="ECO:0000256" key="1">
    <source>
        <dbReference type="ARBA" id="ARBA00004496"/>
    </source>
</evidence>
<feature type="chain" id="PRO_5040128691" description="Vitellogenin domain-containing protein" evidence="19">
    <location>
        <begin position="19"/>
        <end position="288"/>
    </location>
</feature>
<dbReference type="InterPro" id="IPR015819">
    <property type="entry name" value="Lipid_transp_b-sht_shell"/>
</dbReference>
<evidence type="ECO:0000313" key="21">
    <source>
        <dbReference type="EMBL" id="KAJ8333052.1"/>
    </source>
</evidence>
<dbReference type="EMBL" id="JAINUF010000024">
    <property type="protein sequence ID" value="KAJ8333052.1"/>
    <property type="molecule type" value="Genomic_DNA"/>
</dbReference>
<dbReference type="GO" id="GO:0008201">
    <property type="term" value="F:heparin binding"/>
    <property type="evidence" value="ECO:0007669"/>
    <property type="project" value="UniProtKB-KW"/>
</dbReference>
<keyword evidence="16" id="KW-0753">Steroid metabolism</keyword>
<evidence type="ECO:0000256" key="7">
    <source>
        <dbReference type="ARBA" id="ARBA00022525"/>
    </source>
</evidence>
<dbReference type="GO" id="GO:0005737">
    <property type="term" value="C:cytoplasm"/>
    <property type="evidence" value="ECO:0007669"/>
    <property type="project" value="UniProtKB-SubCell"/>
</dbReference>
<evidence type="ECO:0000256" key="12">
    <source>
        <dbReference type="ARBA" id="ARBA00022729"/>
    </source>
</evidence>
<keyword evidence="22" id="KW-1185">Reference proteome</keyword>
<evidence type="ECO:0000256" key="17">
    <source>
        <dbReference type="ARBA" id="ARBA00023313"/>
    </source>
</evidence>
<evidence type="ECO:0000256" key="15">
    <source>
        <dbReference type="ARBA" id="ARBA00023166"/>
    </source>
</evidence>
<dbReference type="SUPFAM" id="SSF56968">
    <property type="entry name" value="Lipovitellin-phosvitin complex, beta-sheet shell regions"/>
    <property type="match status" value="1"/>
</dbReference>
<dbReference type="GO" id="GO:0006642">
    <property type="term" value="P:triglyceride mobilization"/>
    <property type="evidence" value="ECO:0007669"/>
    <property type="project" value="TreeGrafter"/>
</dbReference>
<evidence type="ECO:0000256" key="9">
    <source>
        <dbReference type="ARBA" id="ARBA00022674"/>
    </source>
</evidence>
<dbReference type="GO" id="GO:0030301">
    <property type="term" value="P:cholesterol transport"/>
    <property type="evidence" value="ECO:0007669"/>
    <property type="project" value="TreeGrafter"/>
</dbReference>
<evidence type="ECO:0000256" key="11">
    <source>
        <dbReference type="ARBA" id="ARBA00022710"/>
    </source>
</evidence>
<dbReference type="InterPro" id="IPR001747">
    <property type="entry name" value="Vitellogenin_N"/>
</dbReference>
<dbReference type="Pfam" id="PF01347">
    <property type="entry name" value="Vitellogenin_N"/>
    <property type="match status" value="1"/>
</dbReference>
<evidence type="ECO:0000256" key="5">
    <source>
        <dbReference type="ARBA" id="ARBA00022490"/>
    </source>
</evidence>
<gene>
    <name evidence="21" type="ORF">SKAU_G00419480</name>
</gene>
<keyword evidence="6" id="KW-0162">Chylomicron</keyword>
<keyword evidence="4" id="KW-0813">Transport</keyword>
<evidence type="ECO:0000256" key="18">
    <source>
        <dbReference type="PROSITE-ProRule" id="PRU00557"/>
    </source>
</evidence>
<keyword evidence="9" id="KW-0358">Heparin-binding</keyword>
<dbReference type="GO" id="GO:0034362">
    <property type="term" value="C:low-density lipoprotein particle"/>
    <property type="evidence" value="ECO:0007669"/>
    <property type="project" value="UniProtKB-KW"/>
</dbReference>
<dbReference type="GO" id="GO:0042953">
    <property type="term" value="P:lipoprotein transport"/>
    <property type="evidence" value="ECO:0007669"/>
    <property type="project" value="TreeGrafter"/>
</dbReference>
<evidence type="ECO:0000256" key="8">
    <source>
        <dbReference type="ARBA" id="ARBA00022548"/>
    </source>
</evidence>
<evidence type="ECO:0000256" key="13">
    <source>
        <dbReference type="ARBA" id="ARBA00023055"/>
    </source>
</evidence>
<evidence type="ECO:0000256" key="10">
    <source>
        <dbReference type="ARBA" id="ARBA00022677"/>
    </source>
</evidence>
<evidence type="ECO:0000256" key="3">
    <source>
        <dbReference type="ARBA" id="ARBA00004613"/>
    </source>
</evidence>
<feature type="domain" description="Vitellogenin" evidence="20">
    <location>
        <begin position="38"/>
        <end position="288"/>
    </location>
</feature>